<gene>
    <name evidence="1" type="ORF">HCOI_01105400</name>
</gene>
<reference evidence="1" key="2">
    <citation type="submission" date="2013-05" db="EMBL/GenBank/DDBJ databases">
        <title>The genome and transcriptome of Haemonchus contortus: a key model parasite for drug and vaccine discovery.</title>
        <authorList>
            <person name="Laing R."/>
            <person name="Kikuchi T."/>
            <person name="Martinelli A."/>
            <person name="Tsai I.J."/>
            <person name="Beech R.N."/>
            <person name="Redman E."/>
            <person name="Holroyd N."/>
            <person name="Bartley D.J."/>
            <person name="Beasley H."/>
            <person name="Britton C."/>
            <person name="Curran D."/>
            <person name="Devaney E."/>
            <person name="Gilabert A."/>
            <person name="Jackson F."/>
            <person name="Hunt M."/>
            <person name="Johnston S."/>
            <person name="Kryukov I."/>
            <person name="Li K."/>
            <person name="Morrison A.A."/>
            <person name="Reid A.J."/>
            <person name="Sargison N."/>
            <person name="Saunders G."/>
            <person name="Wasmuth J.D."/>
            <person name="Wolstenholme A."/>
            <person name="Berriman M."/>
            <person name="Gilleard J.S."/>
            <person name="Cotton J.A."/>
        </authorList>
    </citation>
    <scope>NUCLEOTIDE SEQUENCE [LARGE SCALE GENOMIC DNA]</scope>
    <source>
        <strain evidence="1">ISE/inbred ISE</strain>
    </source>
</reference>
<organism evidence="1">
    <name type="scientific">Haemonchus contortus</name>
    <name type="common">Barber pole worm</name>
    <dbReference type="NCBI Taxonomy" id="6289"/>
    <lineage>
        <taxon>Eukaryota</taxon>
        <taxon>Metazoa</taxon>
        <taxon>Ecdysozoa</taxon>
        <taxon>Nematoda</taxon>
        <taxon>Chromadorea</taxon>
        <taxon>Rhabditida</taxon>
        <taxon>Rhabditina</taxon>
        <taxon>Rhabditomorpha</taxon>
        <taxon>Strongyloidea</taxon>
        <taxon>Trichostrongylidae</taxon>
        <taxon>Haemonchus</taxon>
    </lineage>
</organism>
<sequence length="77" mass="8354">MATQHRPLLAEIAADLLMKSSIKSRTEVPVVEAAPIRKGHLKEQILEAGLPDPKGLTQQTWNNVVKVILGCAKETLG</sequence>
<evidence type="ECO:0000313" key="1">
    <source>
        <dbReference type="EMBL" id="CDL96152.1"/>
    </source>
</evidence>
<dbReference type="EMBL" id="CAVP010059867">
    <property type="protein sequence ID" value="CDL96152.1"/>
    <property type="molecule type" value="Genomic_DNA"/>
</dbReference>
<protein>
    <submittedName>
        <fullName evidence="1">Uncharacterized protein</fullName>
    </submittedName>
</protein>
<reference evidence="1" key="1">
    <citation type="submission" date="2013-03" db="EMBL/GenBank/DDBJ databases">
        <authorList>
            <person name="Aslett M."/>
        </authorList>
    </citation>
    <scope>NUCLEOTIDE SEQUENCE [LARGE SCALE GENOMIC DNA]</scope>
    <source>
        <strain evidence="1">ISE/inbred ISE</strain>
    </source>
</reference>
<accession>W6NWA0</accession>
<dbReference type="AlphaFoldDB" id="W6NWA0"/>
<comment type="caution">
    <text evidence="1">The sequence shown here is derived from an EMBL/GenBank/DDBJ whole genome shotgun (WGS) entry which is preliminary data.</text>
</comment>
<name>W6NWA0_HAECO</name>
<proteinExistence type="predicted"/>